<dbReference type="AlphaFoldDB" id="A0A1Q2HQE1"/>
<dbReference type="STRING" id="1940790.L21SP3_01489"/>
<dbReference type="Pfam" id="PF01022">
    <property type="entry name" value="HTH_5"/>
    <property type="match status" value="1"/>
</dbReference>
<evidence type="ECO:0000256" key="2">
    <source>
        <dbReference type="ARBA" id="ARBA00023125"/>
    </source>
</evidence>
<protein>
    <submittedName>
        <fullName evidence="5">Transcriptional repressor SdpR</fullName>
    </submittedName>
</protein>
<reference evidence="6" key="1">
    <citation type="submission" date="2017-02" db="EMBL/GenBank/DDBJ databases">
        <title>Comparative genomics and description of representatives of a novel lineage of planctomycetes thriving in anoxic sediments.</title>
        <authorList>
            <person name="Spring S."/>
            <person name="Bunk B."/>
            <person name="Sproer C."/>
            <person name="Klenk H.-P."/>
        </authorList>
    </citation>
    <scope>NUCLEOTIDE SEQUENCE [LARGE SCALE GENOMIC DNA]</scope>
    <source>
        <strain evidence="6">L21-RPul-D3</strain>
    </source>
</reference>
<dbReference type="InterPro" id="IPR036390">
    <property type="entry name" value="WH_DNA-bd_sf"/>
</dbReference>
<dbReference type="PROSITE" id="PS50987">
    <property type="entry name" value="HTH_ARSR_2"/>
    <property type="match status" value="1"/>
</dbReference>
<dbReference type="PANTHER" id="PTHR33154:SF33">
    <property type="entry name" value="TRANSCRIPTIONAL REPRESSOR SDPR"/>
    <property type="match status" value="1"/>
</dbReference>
<proteinExistence type="predicted"/>
<evidence type="ECO:0000313" key="5">
    <source>
        <dbReference type="EMBL" id="AQQ09679.1"/>
    </source>
</evidence>
<gene>
    <name evidence="5" type="primary">sdpR</name>
    <name evidence="5" type="ORF">L21SP3_01489</name>
</gene>
<dbReference type="PANTHER" id="PTHR33154">
    <property type="entry name" value="TRANSCRIPTIONAL REGULATOR, ARSR FAMILY"/>
    <property type="match status" value="1"/>
</dbReference>
<evidence type="ECO:0000256" key="1">
    <source>
        <dbReference type="ARBA" id="ARBA00023015"/>
    </source>
</evidence>
<dbReference type="GO" id="GO:0003700">
    <property type="term" value="F:DNA-binding transcription factor activity"/>
    <property type="evidence" value="ECO:0007669"/>
    <property type="project" value="InterPro"/>
</dbReference>
<organism evidence="5 6">
    <name type="scientific">Sedimentisphaera cyanobacteriorum</name>
    <dbReference type="NCBI Taxonomy" id="1940790"/>
    <lineage>
        <taxon>Bacteria</taxon>
        <taxon>Pseudomonadati</taxon>
        <taxon>Planctomycetota</taxon>
        <taxon>Phycisphaerae</taxon>
        <taxon>Sedimentisphaerales</taxon>
        <taxon>Sedimentisphaeraceae</taxon>
        <taxon>Sedimentisphaera</taxon>
    </lineage>
</organism>
<dbReference type="CDD" id="cd00090">
    <property type="entry name" value="HTH_ARSR"/>
    <property type="match status" value="1"/>
</dbReference>
<dbReference type="SMART" id="SM00418">
    <property type="entry name" value="HTH_ARSR"/>
    <property type="match status" value="1"/>
</dbReference>
<keyword evidence="3" id="KW-0804">Transcription</keyword>
<dbReference type="SUPFAM" id="SSF46785">
    <property type="entry name" value="Winged helix' DNA-binding domain"/>
    <property type="match status" value="1"/>
</dbReference>
<dbReference type="NCBIfam" id="NF033788">
    <property type="entry name" value="HTH_metalloreg"/>
    <property type="match status" value="1"/>
</dbReference>
<dbReference type="Gene3D" id="1.10.10.10">
    <property type="entry name" value="Winged helix-like DNA-binding domain superfamily/Winged helix DNA-binding domain"/>
    <property type="match status" value="1"/>
</dbReference>
<keyword evidence="1" id="KW-0805">Transcription regulation</keyword>
<dbReference type="InterPro" id="IPR051081">
    <property type="entry name" value="HTH_MetalResp_TranReg"/>
</dbReference>
<dbReference type="InterPro" id="IPR001845">
    <property type="entry name" value="HTH_ArsR_DNA-bd_dom"/>
</dbReference>
<dbReference type="OrthoDB" id="9802016at2"/>
<dbReference type="Proteomes" id="UP000188273">
    <property type="component" value="Chromosome"/>
</dbReference>
<dbReference type="KEGG" id="pbu:L21SP3_01489"/>
<dbReference type="PRINTS" id="PR00778">
    <property type="entry name" value="HTHARSR"/>
</dbReference>
<dbReference type="RefSeq" id="WP_077540254.1">
    <property type="nucleotide sequence ID" value="NZ_CP019633.1"/>
</dbReference>
<evidence type="ECO:0000313" key="6">
    <source>
        <dbReference type="Proteomes" id="UP000188273"/>
    </source>
</evidence>
<dbReference type="InterPro" id="IPR036388">
    <property type="entry name" value="WH-like_DNA-bd_sf"/>
</dbReference>
<dbReference type="GO" id="GO:0003677">
    <property type="term" value="F:DNA binding"/>
    <property type="evidence" value="ECO:0007669"/>
    <property type="project" value="UniProtKB-KW"/>
</dbReference>
<evidence type="ECO:0000259" key="4">
    <source>
        <dbReference type="PROSITE" id="PS50987"/>
    </source>
</evidence>
<dbReference type="EMBL" id="CP019633">
    <property type="protein sequence ID" value="AQQ09679.1"/>
    <property type="molecule type" value="Genomic_DNA"/>
</dbReference>
<dbReference type="InterPro" id="IPR011991">
    <property type="entry name" value="ArsR-like_HTH"/>
</dbReference>
<name>A0A1Q2HQE1_9BACT</name>
<sequence length="96" mass="10716">MDQDRKTAEISKVLGVDTRIKIIRLLGRRCLCVGELAEELGITAGAVSQHLRILRAAGAVHSEKRGYFVDYCLNEDVLRSWKSQIDSLFEPEAASK</sequence>
<accession>A0A1Q2HQE1</accession>
<feature type="domain" description="HTH arsR-type" evidence="4">
    <location>
        <begin position="1"/>
        <end position="96"/>
    </location>
</feature>
<keyword evidence="2" id="KW-0238">DNA-binding</keyword>
<evidence type="ECO:0000256" key="3">
    <source>
        <dbReference type="ARBA" id="ARBA00023163"/>
    </source>
</evidence>
<keyword evidence="6" id="KW-1185">Reference proteome</keyword>